<feature type="compositionally biased region" description="Low complexity" evidence="1">
    <location>
        <begin position="125"/>
        <end position="144"/>
    </location>
</feature>
<feature type="compositionally biased region" description="Polar residues" evidence="1">
    <location>
        <begin position="160"/>
        <end position="169"/>
    </location>
</feature>
<feature type="region of interest" description="Disordered" evidence="1">
    <location>
        <begin position="1"/>
        <end position="87"/>
    </location>
</feature>
<organism evidence="2 3">
    <name type="scientific">Neurospora intermedia</name>
    <dbReference type="NCBI Taxonomy" id="5142"/>
    <lineage>
        <taxon>Eukaryota</taxon>
        <taxon>Fungi</taxon>
        <taxon>Dikarya</taxon>
        <taxon>Ascomycota</taxon>
        <taxon>Pezizomycotina</taxon>
        <taxon>Sordariomycetes</taxon>
        <taxon>Sordariomycetidae</taxon>
        <taxon>Sordariales</taxon>
        <taxon>Sordariaceae</taxon>
        <taxon>Neurospora</taxon>
    </lineage>
</organism>
<dbReference type="PANTHER" id="PTHR35587:SF4">
    <property type="match status" value="1"/>
</dbReference>
<dbReference type="PANTHER" id="PTHR35587">
    <property type="entry name" value="EXPRESSED PROTEIN"/>
    <property type="match status" value="1"/>
</dbReference>
<feature type="region of interest" description="Disordered" evidence="1">
    <location>
        <begin position="122"/>
        <end position="195"/>
    </location>
</feature>
<reference evidence="2 3" key="1">
    <citation type="submission" date="2023-09" db="EMBL/GenBank/DDBJ databases">
        <title>Multi-omics analysis of a traditional fermented food reveals byproduct-associated fungal strains for waste-to-food upcycling.</title>
        <authorList>
            <consortium name="Lawrence Berkeley National Laboratory"/>
            <person name="Rekdal V.M."/>
            <person name="Villalobos-Escobedo J.M."/>
            <person name="Rodriguez-Valeron N."/>
            <person name="Garcia M.O."/>
            <person name="Vasquez D.P."/>
            <person name="Damayanti I."/>
            <person name="Sorensen P.M."/>
            <person name="Baidoo E.E."/>
            <person name="De Carvalho A.C."/>
            <person name="Riley R."/>
            <person name="Lipzen A."/>
            <person name="He G."/>
            <person name="Yan M."/>
            <person name="Haridas S."/>
            <person name="Daum C."/>
            <person name="Yoshinaga Y."/>
            <person name="Ng V."/>
            <person name="Grigoriev I.V."/>
            <person name="Munk R."/>
            <person name="Nuraida L."/>
            <person name="Wijaya C.H."/>
            <person name="Morales P.-C."/>
            <person name="Keasling J.D."/>
        </authorList>
    </citation>
    <scope>NUCLEOTIDE SEQUENCE [LARGE SCALE GENOMIC DNA]</scope>
    <source>
        <strain evidence="2 3">FGSC 2613</strain>
    </source>
</reference>
<evidence type="ECO:0000313" key="3">
    <source>
        <dbReference type="Proteomes" id="UP001451303"/>
    </source>
</evidence>
<keyword evidence="3" id="KW-1185">Reference proteome</keyword>
<proteinExistence type="predicted"/>
<sequence>MSCISQEQLPPKPFKPASFSQPRIGVDYLHQRQPPLTLYHKQSVRPPPYPPLPVSSRQSTKLLPPAPLVPSRPHPRTVFSSSKPQPLRLVQESLNSRKRKPPVFYAQHTRTLVQSVTYITIHQDSSSSVSPTSPSYSPTATTTTFKMSNANPTMPKLDDNNNTDGSSVDSRGRRRRRNKGALQKQGGLAGPQTLPRLADTKPVRLQLGLNLDIELELKARLQGDVSLTLLQ</sequence>
<dbReference type="EMBL" id="JAVLET010000001">
    <property type="protein sequence ID" value="KAL0474274.1"/>
    <property type="molecule type" value="Genomic_DNA"/>
</dbReference>
<evidence type="ECO:0000313" key="2">
    <source>
        <dbReference type="EMBL" id="KAL0474274.1"/>
    </source>
</evidence>
<evidence type="ECO:0000256" key="1">
    <source>
        <dbReference type="SAM" id="MobiDB-lite"/>
    </source>
</evidence>
<dbReference type="Proteomes" id="UP001451303">
    <property type="component" value="Unassembled WGS sequence"/>
</dbReference>
<gene>
    <name evidence="2" type="ORF">QR685DRAFT_3781</name>
</gene>
<name>A0ABR3DNP2_NEUIN</name>
<comment type="caution">
    <text evidence="2">The sequence shown here is derived from an EMBL/GenBank/DDBJ whole genome shotgun (WGS) entry which is preliminary data.</text>
</comment>
<accession>A0ABR3DNP2</accession>
<protein>
    <submittedName>
        <fullName evidence="2">Uncharacterized protein</fullName>
    </submittedName>
</protein>